<dbReference type="Proteomes" id="UP001165065">
    <property type="component" value="Unassembled WGS sequence"/>
</dbReference>
<keyword evidence="1" id="KW-0472">Membrane</keyword>
<protein>
    <submittedName>
        <fullName evidence="2">Uncharacterized protein</fullName>
    </submittedName>
</protein>
<reference evidence="3" key="1">
    <citation type="journal article" date="2023" name="Commun. Biol.">
        <title>Genome analysis of Parmales, the sister group of diatoms, reveals the evolutionary specialization of diatoms from phago-mixotrophs to photoautotrophs.</title>
        <authorList>
            <person name="Ban H."/>
            <person name="Sato S."/>
            <person name="Yoshikawa S."/>
            <person name="Yamada K."/>
            <person name="Nakamura Y."/>
            <person name="Ichinomiya M."/>
            <person name="Sato N."/>
            <person name="Blanc-Mathieu R."/>
            <person name="Endo H."/>
            <person name="Kuwata A."/>
            <person name="Ogata H."/>
        </authorList>
    </citation>
    <scope>NUCLEOTIDE SEQUENCE [LARGE SCALE GENOMIC DNA]</scope>
</reference>
<feature type="transmembrane region" description="Helical" evidence="1">
    <location>
        <begin position="63"/>
        <end position="82"/>
    </location>
</feature>
<keyword evidence="1" id="KW-1133">Transmembrane helix</keyword>
<sequence length="600" mass="66905">MNRFKNAASKTVVAKRLSNERPRNHASSLRVLPTYRAAGKIRKGETFHWKAFWTSWIMEMVKLFPLNFIISLFYQGFNPVFVMRELKNRQTRPLMPGFLSKKNSTSEPKKGLKNGPLAPYSAQFVLGIIPFLPMVLKLAGAPGSSSVAWPGALLPILGHFIAGTSIACKYAYFPKNEYMMVMGRGEWGYEQTFRRMLLGGWSDPARFIGLLEDLYDDAYESASVNISEYEFKGIAGKEASKLIREMWTGKHGDDAADAEGGWFSSEDDLKVPASAIMMGIVSIAFNVKNMPNTKAGMCGIFFGAFSPIFIRLFFGLPPLASTEWGGIVASLSSNISVLLTCFYLPVAWGNAVQTDNLRRKRAYNILGRMLVEPGVEVKEFLKFVRKNKEAQDDFSATTDPEGDERDLGHVFVDPMNRENVLAWTMCRNIVRVYGRPFMLRGEAYLSIDLMASLFLLATVNVLVLGGVEHNFWDAVQIFWLMFALVQTVVMTSLSVAELNTQVTEHREILRSAKVEILGSGKDVDDKALMFLDAIDDLIETREQDADPHKIFGFAASTQIVQTYLGIIGSGCFFAAQTFMTSQAHYNGDGEFVKGEGDVFG</sequence>
<evidence type="ECO:0000313" key="2">
    <source>
        <dbReference type="EMBL" id="GMI47243.1"/>
    </source>
</evidence>
<feature type="transmembrane region" description="Helical" evidence="1">
    <location>
        <begin position="477"/>
        <end position="496"/>
    </location>
</feature>
<comment type="caution">
    <text evidence="2">The sequence shown here is derived from an EMBL/GenBank/DDBJ whole genome shotgun (WGS) entry which is preliminary data.</text>
</comment>
<keyword evidence="3" id="KW-1185">Reference proteome</keyword>
<feature type="transmembrane region" description="Helical" evidence="1">
    <location>
        <begin position="117"/>
        <end position="136"/>
    </location>
</feature>
<feature type="transmembrane region" description="Helical" evidence="1">
    <location>
        <begin position="295"/>
        <end position="314"/>
    </location>
</feature>
<keyword evidence="1" id="KW-0812">Transmembrane</keyword>
<feature type="transmembrane region" description="Helical" evidence="1">
    <location>
        <begin position="148"/>
        <end position="172"/>
    </location>
</feature>
<feature type="transmembrane region" description="Helical" evidence="1">
    <location>
        <begin position="326"/>
        <end position="351"/>
    </location>
</feature>
<gene>
    <name evidence="2" type="ORF">TrCOL_g10532</name>
</gene>
<evidence type="ECO:0000256" key="1">
    <source>
        <dbReference type="SAM" id="Phobius"/>
    </source>
</evidence>
<accession>A0A9W7GMT1</accession>
<dbReference type="AlphaFoldDB" id="A0A9W7GMT1"/>
<proteinExistence type="predicted"/>
<dbReference type="EMBL" id="BRYA01000336">
    <property type="protein sequence ID" value="GMI47243.1"/>
    <property type="molecule type" value="Genomic_DNA"/>
</dbReference>
<evidence type="ECO:0000313" key="3">
    <source>
        <dbReference type="Proteomes" id="UP001165065"/>
    </source>
</evidence>
<dbReference type="OrthoDB" id="192393at2759"/>
<feature type="transmembrane region" description="Helical" evidence="1">
    <location>
        <begin position="443"/>
        <end position="465"/>
    </location>
</feature>
<name>A0A9W7GMT1_9STRA</name>
<organism evidence="2 3">
    <name type="scientific">Triparma columacea</name>
    <dbReference type="NCBI Taxonomy" id="722753"/>
    <lineage>
        <taxon>Eukaryota</taxon>
        <taxon>Sar</taxon>
        <taxon>Stramenopiles</taxon>
        <taxon>Ochrophyta</taxon>
        <taxon>Bolidophyceae</taxon>
        <taxon>Parmales</taxon>
        <taxon>Triparmaceae</taxon>
        <taxon>Triparma</taxon>
    </lineage>
</organism>